<reference evidence="4" key="1">
    <citation type="journal article" date="2019" name="Int. J. Syst. Evol. Microbiol.">
        <title>The Global Catalogue of Microorganisms (GCM) 10K type strain sequencing project: providing services to taxonomists for standard genome sequencing and annotation.</title>
        <authorList>
            <consortium name="The Broad Institute Genomics Platform"/>
            <consortium name="The Broad Institute Genome Sequencing Center for Infectious Disease"/>
            <person name="Wu L."/>
            <person name="Ma J."/>
        </authorList>
    </citation>
    <scope>NUCLEOTIDE SEQUENCE [LARGE SCALE GENOMIC DNA]</scope>
    <source>
        <strain evidence="4">TISTR 2466</strain>
    </source>
</reference>
<dbReference type="SUPFAM" id="SSF56349">
    <property type="entry name" value="DNA breaking-rejoining enzymes"/>
    <property type="match status" value="1"/>
</dbReference>
<gene>
    <name evidence="3" type="ORF">ACFSUE_01210</name>
</gene>
<keyword evidence="1" id="KW-0233">DNA recombination</keyword>
<dbReference type="Gene3D" id="1.10.443.10">
    <property type="entry name" value="Intergrase catalytic core"/>
    <property type="match status" value="1"/>
</dbReference>
<name>A0ABW5RY52_9BACL</name>
<organism evidence="3 4">
    <name type="scientific">Sporolactobacillus shoreicorticis</name>
    <dbReference type="NCBI Taxonomy" id="1923877"/>
    <lineage>
        <taxon>Bacteria</taxon>
        <taxon>Bacillati</taxon>
        <taxon>Bacillota</taxon>
        <taxon>Bacilli</taxon>
        <taxon>Bacillales</taxon>
        <taxon>Sporolactobacillaceae</taxon>
        <taxon>Sporolactobacillus</taxon>
    </lineage>
</organism>
<dbReference type="InterPro" id="IPR011010">
    <property type="entry name" value="DNA_brk_join_enz"/>
</dbReference>
<comment type="caution">
    <text evidence="3">The sequence shown here is derived from an EMBL/GenBank/DDBJ whole genome shotgun (WGS) entry which is preliminary data.</text>
</comment>
<evidence type="ECO:0000256" key="1">
    <source>
        <dbReference type="ARBA" id="ARBA00023172"/>
    </source>
</evidence>
<evidence type="ECO:0000313" key="3">
    <source>
        <dbReference type="EMBL" id="MFD2692266.1"/>
    </source>
</evidence>
<sequence length="117" mass="13628">MILAMGLSICLFFQIFKRNPFDRTVSLNGGEDSQTKNKLRHIRFHDLRHTSATFLINQNVQSKIISSRLGHSNIQTPMNVYGHFLEEADEGAVEHFDEFFKKKRRKNKFCPKVGLFI</sequence>
<evidence type="ECO:0000259" key="2">
    <source>
        <dbReference type="Pfam" id="PF00589"/>
    </source>
</evidence>
<accession>A0ABW5RY52</accession>
<dbReference type="RefSeq" id="WP_381530572.1">
    <property type="nucleotide sequence ID" value="NZ_JBHUMQ010000001.1"/>
</dbReference>
<feature type="domain" description="Tyr recombinase" evidence="2">
    <location>
        <begin position="35"/>
        <end position="84"/>
    </location>
</feature>
<dbReference type="Pfam" id="PF00589">
    <property type="entry name" value="Phage_integrase"/>
    <property type="match status" value="1"/>
</dbReference>
<dbReference type="InterPro" id="IPR013762">
    <property type="entry name" value="Integrase-like_cat_sf"/>
</dbReference>
<dbReference type="EMBL" id="JBHUMQ010000001">
    <property type="protein sequence ID" value="MFD2692266.1"/>
    <property type="molecule type" value="Genomic_DNA"/>
</dbReference>
<keyword evidence="4" id="KW-1185">Reference proteome</keyword>
<proteinExistence type="predicted"/>
<evidence type="ECO:0000313" key="4">
    <source>
        <dbReference type="Proteomes" id="UP001597399"/>
    </source>
</evidence>
<dbReference type="InterPro" id="IPR002104">
    <property type="entry name" value="Integrase_catalytic"/>
</dbReference>
<protein>
    <submittedName>
        <fullName evidence="3">Tyrosine-type recombinase/integrase</fullName>
    </submittedName>
</protein>
<dbReference type="Proteomes" id="UP001597399">
    <property type="component" value="Unassembled WGS sequence"/>
</dbReference>